<dbReference type="EMBL" id="FTOR01000010">
    <property type="protein sequence ID" value="SIT31495.1"/>
    <property type="molecule type" value="Genomic_DNA"/>
</dbReference>
<evidence type="ECO:0000313" key="2">
    <source>
        <dbReference type="Proteomes" id="UP000186917"/>
    </source>
</evidence>
<dbReference type="Proteomes" id="UP000186917">
    <property type="component" value="Unassembled WGS sequence"/>
</dbReference>
<sequence length="130" mass="15870">MEELTHNEYLCKRYYCYESTAEELKEFFALIDTDELQNAMVTFLEKRRLSGEMELDVQNTDRILRATRKVLGLKGRVREFLGFFRRKAKWIWFWGKVYARDFIGKKRIRLIGTRFKYTIIKRFKKVFFIG</sequence>
<proteinExistence type="predicted"/>
<organism evidence="1 2">
    <name type="scientific">Filimonas lacunae</name>
    <dbReference type="NCBI Taxonomy" id="477680"/>
    <lineage>
        <taxon>Bacteria</taxon>
        <taxon>Pseudomonadati</taxon>
        <taxon>Bacteroidota</taxon>
        <taxon>Chitinophagia</taxon>
        <taxon>Chitinophagales</taxon>
        <taxon>Chitinophagaceae</taxon>
        <taxon>Filimonas</taxon>
    </lineage>
</organism>
<reference evidence="2" key="1">
    <citation type="submission" date="2017-01" db="EMBL/GenBank/DDBJ databases">
        <authorList>
            <person name="Varghese N."/>
            <person name="Submissions S."/>
        </authorList>
    </citation>
    <scope>NUCLEOTIDE SEQUENCE [LARGE SCALE GENOMIC DNA]</scope>
    <source>
        <strain evidence="2">DSM 21054</strain>
    </source>
</reference>
<accession>A0A1N7R8U7</accession>
<dbReference type="RefSeq" id="WP_076381771.1">
    <property type="nucleotide sequence ID" value="NZ_AP017422.1"/>
</dbReference>
<gene>
    <name evidence="1" type="ORF">SAMN05421788_110197</name>
</gene>
<dbReference type="AlphaFoldDB" id="A0A1N7R8U7"/>
<protein>
    <submittedName>
        <fullName evidence="1">Uncharacterized protein</fullName>
    </submittedName>
</protein>
<dbReference type="STRING" id="477680.SAMN05421788_110197"/>
<name>A0A1N7R8U7_9BACT</name>
<evidence type="ECO:0000313" key="1">
    <source>
        <dbReference type="EMBL" id="SIT31495.1"/>
    </source>
</evidence>
<keyword evidence="2" id="KW-1185">Reference proteome</keyword>